<organism evidence="3 4">
    <name type="scientific">Actinoplanes couchii</name>
    <dbReference type="NCBI Taxonomy" id="403638"/>
    <lineage>
        <taxon>Bacteria</taxon>
        <taxon>Bacillati</taxon>
        <taxon>Actinomycetota</taxon>
        <taxon>Actinomycetes</taxon>
        <taxon>Micromonosporales</taxon>
        <taxon>Micromonosporaceae</taxon>
        <taxon>Actinoplanes</taxon>
    </lineage>
</organism>
<name>A0ABQ3X206_9ACTN</name>
<evidence type="ECO:0000256" key="2">
    <source>
        <dbReference type="SAM" id="SignalP"/>
    </source>
</evidence>
<feature type="compositionally biased region" description="Low complexity" evidence="1">
    <location>
        <begin position="36"/>
        <end position="47"/>
    </location>
</feature>
<feature type="chain" id="PRO_5045787357" description="Lipoprotein" evidence="2">
    <location>
        <begin position="24"/>
        <end position="185"/>
    </location>
</feature>
<evidence type="ECO:0008006" key="5">
    <source>
        <dbReference type="Google" id="ProtNLM"/>
    </source>
</evidence>
<dbReference type="EMBL" id="BOMG01000021">
    <property type="protein sequence ID" value="GID52552.1"/>
    <property type="molecule type" value="Genomic_DNA"/>
</dbReference>
<proteinExistence type="predicted"/>
<gene>
    <name evidence="3" type="ORF">Aco03nite_009560</name>
</gene>
<dbReference type="Proteomes" id="UP000612282">
    <property type="component" value="Unassembled WGS sequence"/>
</dbReference>
<dbReference type="RefSeq" id="WP_203793355.1">
    <property type="nucleotide sequence ID" value="NZ_BAAAQE010000097.1"/>
</dbReference>
<evidence type="ECO:0000313" key="3">
    <source>
        <dbReference type="EMBL" id="GID52552.1"/>
    </source>
</evidence>
<reference evidence="3 4" key="1">
    <citation type="submission" date="2021-01" db="EMBL/GenBank/DDBJ databases">
        <title>Whole genome shotgun sequence of Actinoplanes couchii NBRC 106145.</title>
        <authorList>
            <person name="Komaki H."/>
            <person name="Tamura T."/>
        </authorList>
    </citation>
    <scope>NUCLEOTIDE SEQUENCE [LARGE SCALE GENOMIC DNA]</scope>
    <source>
        <strain evidence="3 4">NBRC 106145</strain>
    </source>
</reference>
<evidence type="ECO:0000313" key="4">
    <source>
        <dbReference type="Proteomes" id="UP000612282"/>
    </source>
</evidence>
<feature type="region of interest" description="Disordered" evidence="1">
    <location>
        <begin position="36"/>
        <end position="55"/>
    </location>
</feature>
<accession>A0ABQ3X206</accession>
<protein>
    <recommendedName>
        <fullName evidence="5">Lipoprotein</fullName>
    </recommendedName>
</protein>
<dbReference type="PROSITE" id="PS51257">
    <property type="entry name" value="PROKAR_LIPOPROTEIN"/>
    <property type="match status" value="1"/>
</dbReference>
<feature type="signal peptide" evidence="2">
    <location>
        <begin position="1"/>
        <end position="23"/>
    </location>
</feature>
<keyword evidence="2" id="KW-0732">Signal</keyword>
<evidence type="ECO:0000256" key="1">
    <source>
        <dbReference type="SAM" id="MobiDB-lite"/>
    </source>
</evidence>
<comment type="caution">
    <text evidence="3">The sequence shown here is derived from an EMBL/GenBank/DDBJ whole genome shotgun (WGS) entry which is preliminary data.</text>
</comment>
<sequence length="185" mass="19884">MRTRTLLTVTTVLLLAGCSGPGAESVPEVASLRTASAAPTGTTAGAPVIRPDSTSADVRRMQQPWMRCLKEQGLPTTTTEDGLLDLTATGNTKETNGRIMSAQPEIEKACGGLRPVLAPELDEDRNPYWADDNDDYHECLVEAGLDYVKKNGEWEPGPSWYTDSQAPDEATELGCQAKAFDGRKG</sequence>
<keyword evidence="4" id="KW-1185">Reference proteome</keyword>